<dbReference type="AlphaFoldDB" id="A0A024P996"/>
<comment type="caution">
    <text evidence="1">The sequence shown here is derived from an EMBL/GenBank/DDBJ whole genome shotgun (WGS) entry which is preliminary data.</text>
</comment>
<reference evidence="2" key="1">
    <citation type="submission" date="2014-03" db="EMBL/GenBank/DDBJ databases">
        <authorList>
            <person name="Urmite Genomes U."/>
        </authorList>
    </citation>
    <scope>NUCLEOTIDE SEQUENCE [LARGE SCALE GENOMIC DNA]</scope>
    <source>
        <strain evidence="2">HD-03</strain>
    </source>
</reference>
<dbReference type="Proteomes" id="UP000028868">
    <property type="component" value="Unassembled WGS sequence"/>
</dbReference>
<evidence type="ECO:0000313" key="2">
    <source>
        <dbReference type="Proteomes" id="UP000028868"/>
    </source>
</evidence>
<gene>
    <name evidence="1" type="ORF">BN983_03580</name>
</gene>
<name>A0A024P996_9BACI</name>
<keyword evidence="2" id="KW-1185">Reference proteome</keyword>
<proteinExistence type="predicted"/>
<organism evidence="1 2">
    <name type="scientific">Halobacillus karajensis</name>
    <dbReference type="NCBI Taxonomy" id="195088"/>
    <lineage>
        <taxon>Bacteria</taxon>
        <taxon>Bacillati</taxon>
        <taxon>Bacillota</taxon>
        <taxon>Bacilli</taxon>
        <taxon>Bacillales</taxon>
        <taxon>Bacillaceae</taxon>
        <taxon>Halobacillus</taxon>
    </lineage>
</organism>
<reference evidence="1 2" key="2">
    <citation type="submission" date="2014-05" db="EMBL/GenBank/DDBJ databases">
        <title>Draft genome sequence of Halobacillus karajensis HK-03.</title>
        <authorList>
            <person name="Khelaifia S."/>
            <person name="Croce O."/>
            <person name="Lagier J.C."/>
            <person name="Raoult D."/>
        </authorList>
    </citation>
    <scope>NUCLEOTIDE SEQUENCE [LARGE SCALE GENOMIC DNA]</scope>
    <source>
        <strain evidence="1 2">HD-03</strain>
    </source>
</reference>
<protein>
    <submittedName>
        <fullName evidence="1">Uncharacterized protein</fullName>
    </submittedName>
</protein>
<evidence type="ECO:0000313" key="1">
    <source>
        <dbReference type="EMBL" id="CDQ25266.1"/>
    </source>
</evidence>
<sequence length="39" mass="4307">MGAALGIVIFFVLIGVVRALLGMPSSHRKSDHYNDRDYS</sequence>
<dbReference type="EMBL" id="CCDI010000004">
    <property type="protein sequence ID" value="CDQ25266.1"/>
    <property type="molecule type" value="Genomic_DNA"/>
</dbReference>
<accession>A0A024P996</accession>